<comment type="similarity">
    <text evidence="2">Belongs to the BexD/CtrA/VexA family.</text>
</comment>
<feature type="signal peptide" evidence="15">
    <location>
        <begin position="1"/>
        <end position="21"/>
    </location>
</feature>
<evidence type="ECO:0000256" key="5">
    <source>
        <dbReference type="ARBA" id="ARBA00022597"/>
    </source>
</evidence>
<keyword evidence="8" id="KW-0625">Polysaccharide transport</keyword>
<keyword evidence="12" id="KW-0564">Palmitate</keyword>
<dbReference type="EMBL" id="CP017448">
    <property type="protein sequence ID" value="AOV18576.1"/>
    <property type="molecule type" value="Genomic_DNA"/>
</dbReference>
<dbReference type="KEGG" id="aaeo:BJI67_10765"/>
<dbReference type="GO" id="GO:0015288">
    <property type="term" value="F:porin activity"/>
    <property type="evidence" value="ECO:0007669"/>
    <property type="project" value="UniProtKB-KW"/>
</dbReference>
<dbReference type="GO" id="GO:0009279">
    <property type="term" value="C:cell outer membrane"/>
    <property type="evidence" value="ECO:0007669"/>
    <property type="project" value="UniProtKB-SubCell"/>
</dbReference>
<dbReference type="Pfam" id="PF22461">
    <property type="entry name" value="SLBB_2"/>
    <property type="match status" value="2"/>
</dbReference>
<keyword evidence="9" id="KW-0406">Ion transport</keyword>
<keyword evidence="6" id="KW-0812">Transmembrane</keyword>
<gene>
    <name evidence="18" type="ORF">BJI67_10765</name>
</gene>
<accession>A0A1D8KCB4</accession>
<keyword evidence="5" id="KW-0762">Sugar transport</keyword>
<dbReference type="PANTHER" id="PTHR33619">
    <property type="entry name" value="POLYSACCHARIDE EXPORT PROTEIN GFCE-RELATED"/>
    <property type="match status" value="1"/>
</dbReference>
<evidence type="ECO:0000313" key="19">
    <source>
        <dbReference type="Proteomes" id="UP000095342"/>
    </source>
</evidence>
<keyword evidence="11" id="KW-0472">Membrane</keyword>
<keyword evidence="14" id="KW-0449">Lipoprotein</keyword>
<reference evidence="18 19" key="1">
    <citation type="submission" date="2016-09" db="EMBL/GenBank/DDBJ databases">
        <title>Acidihalobacter prosperus V6 (DSM14174).</title>
        <authorList>
            <person name="Khaleque H.N."/>
            <person name="Ramsay J.P."/>
            <person name="Murphy R.J.T."/>
            <person name="Kaksonen A.H."/>
            <person name="Boxall N.J."/>
            <person name="Watkin E.L.J."/>
        </authorList>
    </citation>
    <scope>NUCLEOTIDE SEQUENCE [LARGE SCALE GENOMIC DNA]</scope>
    <source>
        <strain evidence="18 19">V6</strain>
    </source>
</reference>
<evidence type="ECO:0000256" key="10">
    <source>
        <dbReference type="ARBA" id="ARBA00023114"/>
    </source>
</evidence>
<keyword evidence="13" id="KW-0998">Cell outer membrane</keyword>
<evidence type="ECO:0000256" key="9">
    <source>
        <dbReference type="ARBA" id="ARBA00023065"/>
    </source>
</evidence>
<dbReference type="Pfam" id="PF02563">
    <property type="entry name" value="Poly_export"/>
    <property type="match status" value="1"/>
</dbReference>
<dbReference type="PANTHER" id="PTHR33619:SF3">
    <property type="entry name" value="POLYSACCHARIDE EXPORT PROTEIN GFCE-RELATED"/>
    <property type="match status" value="1"/>
</dbReference>
<evidence type="ECO:0000256" key="15">
    <source>
        <dbReference type="SAM" id="SignalP"/>
    </source>
</evidence>
<dbReference type="InterPro" id="IPR049712">
    <property type="entry name" value="Poly_export"/>
</dbReference>
<evidence type="ECO:0000256" key="11">
    <source>
        <dbReference type="ARBA" id="ARBA00023136"/>
    </source>
</evidence>
<evidence type="ECO:0000256" key="1">
    <source>
        <dbReference type="ARBA" id="ARBA00004571"/>
    </source>
</evidence>
<evidence type="ECO:0000256" key="12">
    <source>
        <dbReference type="ARBA" id="ARBA00023139"/>
    </source>
</evidence>
<keyword evidence="3" id="KW-0813">Transport</keyword>
<dbReference type="Gene3D" id="3.10.560.10">
    <property type="entry name" value="Outer membrane lipoprotein wza domain like"/>
    <property type="match status" value="2"/>
</dbReference>
<feature type="domain" description="SLBB" evidence="17">
    <location>
        <begin position="177"/>
        <end position="251"/>
    </location>
</feature>
<protein>
    <submittedName>
        <fullName evidence="18">Capsular biosynthesis protein</fullName>
    </submittedName>
</protein>
<keyword evidence="19" id="KW-1185">Reference proteome</keyword>
<name>A0A1D8KCB4_9GAMM</name>
<organism evidence="18 19">
    <name type="scientific">Acidihalobacter aeolianus</name>
    <dbReference type="NCBI Taxonomy" id="2792603"/>
    <lineage>
        <taxon>Bacteria</taxon>
        <taxon>Pseudomonadati</taxon>
        <taxon>Pseudomonadota</taxon>
        <taxon>Gammaproteobacteria</taxon>
        <taxon>Chromatiales</taxon>
        <taxon>Ectothiorhodospiraceae</taxon>
        <taxon>Acidihalobacter</taxon>
    </lineage>
</organism>
<keyword evidence="7 15" id="KW-0732">Signal</keyword>
<feature type="chain" id="PRO_5009109859" evidence="15">
    <location>
        <begin position="22"/>
        <end position="389"/>
    </location>
</feature>
<evidence type="ECO:0000256" key="13">
    <source>
        <dbReference type="ARBA" id="ARBA00023237"/>
    </source>
</evidence>
<evidence type="ECO:0000259" key="16">
    <source>
        <dbReference type="Pfam" id="PF02563"/>
    </source>
</evidence>
<evidence type="ECO:0000256" key="8">
    <source>
        <dbReference type="ARBA" id="ARBA00023047"/>
    </source>
</evidence>
<evidence type="ECO:0000313" key="18">
    <source>
        <dbReference type="EMBL" id="AOV18576.1"/>
    </source>
</evidence>
<dbReference type="InterPro" id="IPR054765">
    <property type="entry name" value="SLBB_dom"/>
</dbReference>
<dbReference type="GO" id="GO:0006811">
    <property type="term" value="P:monoatomic ion transport"/>
    <property type="evidence" value="ECO:0007669"/>
    <property type="project" value="UniProtKB-KW"/>
</dbReference>
<evidence type="ECO:0000256" key="2">
    <source>
        <dbReference type="ARBA" id="ARBA00009450"/>
    </source>
</evidence>
<feature type="domain" description="SLBB" evidence="17">
    <location>
        <begin position="260"/>
        <end position="357"/>
    </location>
</feature>
<dbReference type="InterPro" id="IPR003715">
    <property type="entry name" value="Poly_export_N"/>
</dbReference>
<keyword evidence="4" id="KW-1134">Transmembrane beta strand</keyword>
<proteinExistence type="inferred from homology"/>
<dbReference type="GO" id="GO:0015159">
    <property type="term" value="F:polysaccharide transmembrane transporter activity"/>
    <property type="evidence" value="ECO:0007669"/>
    <property type="project" value="InterPro"/>
</dbReference>
<evidence type="ECO:0000256" key="6">
    <source>
        <dbReference type="ARBA" id="ARBA00022692"/>
    </source>
</evidence>
<feature type="domain" description="Polysaccharide export protein N-terminal" evidence="16">
    <location>
        <begin position="77"/>
        <end position="171"/>
    </location>
</feature>
<dbReference type="AlphaFoldDB" id="A0A1D8KCB4"/>
<evidence type="ECO:0000256" key="14">
    <source>
        <dbReference type="ARBA" id="ARBA00023288"/>
    </source>
</evidence>
<comment type="subcellular location">
    <subcellularLocation>
        <location evidence="1">Cell outer membrane</location>
        <topology evidence="1">Multi-pass membrane protein</topology>
    </subcellularLocation>
</comment>
<keyword evidence="10" id="KW-0626">Porin</keyword>
<dbReference type="Gene3D" id="3.30.1950.10">
    <property type="entry name" value="wza like domain"/>
    <property type="match status" value="1"/>
</dbReference>
<evidence type="ECO:0000256" key="7">
    <source>
        <dbReference type="ARBA" id="ARBA00022729"/>
    </source>
</evidence>
<dbReference type="GO" id="GO:0046930">
    <property type="term" value="C:pore complex"/>
    <property type="evidence" value="ECO:0007669"/>
    <property type="project" value="UniProtKB-KW"/>
</dbReference>
<dbReference type="Proteomes" id="UP000095342">
    <property type="component" value="Chromosome"/>
</dbReference>
<dbReference type="PROSITE" id="PS51257">
    <property type="entry name" value="PROKAR_LIPOPROTEIN"/>
    <property type="match status" value="1"/>
</dbReference>
<evidence type="ECO:0000256" key="3">
    <source>
        <dbReference type="ARBA" id="ARBA00022448"/>
    </source>
</evidence>
<sequence length="389" mass="41339">MKNTARVLALVGGLASLAGCAGFLPHDGPTAGAISDVASNQKLSGIQLVNVNYAVARHIKQQLDAPRAAMLKAFANPHPDAYTLGPGDVVEVYIWEAPPAMLFTPAITATTVPSGAIMTSIPQQMVGTDGNIVIPFAGMIPCDGKTPNQIAAEVRQHLMGLAHDPQVVVKLVNNHAQSISVVGNVKQSRQVPMIPGGVTILQALAAAGGVVHPVSKITLQIARDGNVLQLPLMDVIRNPMDNISLRAGDVLTALYRPLHVTAMGATMQAKEIDFEATGISLAQALARSGGLNTNQADARAVYVFRFESPTLLPHWPEPVKPLPDGKIPVVFRFDLSNPATFFAAQTFPIQNHDLIFVATAPSQDFSKFLNLIVQIVYPFQTLNALGVIK</sequence>
<evidence type="ECO:0000259" key="17">
    <source>
        <dbReference type="Pfam" id="PF22461"/>
    </source>
</evidence>
<evidence type="ECO:0000256" key="4">
    <source>
        <dbReference type="ARBA" id="ARBA00022452"/>
    </source>
</evidence>